<dbReference type="AlphaFoldDB" id="A0A0G1XWZ6"/>
<dbReference type="PATRIC" id="fig|1618650.3.peg.407"/>
<evidence type="ECO:0000313" key="1">
    <source>
        <dbReference type="EMBL" id="KKW35511.1"/>
    </source>
</evidence>
<proteinExistence type="predicted"/>
<reference evidence="1 2" key="1">
    <citation type="journal article" date="2015" name="Nature">
        <title>rRNA introns, odd ribosomes, and small enigmatic genomes across a large radiation of phyla.</title>
        <authorList>
            <person name="Brown C.T."/>
            <person name="Hug L.A."/>
            <person name="Thomas B.C."/>
            <person name="Sharon I."/>
            <person name="Castelle C.J."/>
            <person name="Singh A."/>
            <person name="Wilkins M.J."/>
            <person name="Williams K.H."/>
            <person name="Banfield J.F."/>
        </authorList>
    </citation>
    <scope>NUCLEOTIDE SEQUENCE [LARGE SCALE GENOMIC DNA]</scope>
</reference>
<protein>
    <submittedName>
        <fullName evidence="1">Uncharacterized protein</fullName>
    </submittedName>
</protein>
<organism evidence="1 2">
    <name type="scientific">Candidatus Giovannonibacteria bacterium GW2011_GWA2_53_7</name>
    <dbReference type="NCBI Taxonomy" id="1618650"/>
    <lineage>
        <taxon>Bacteria</taxon>
        <taxon>Candidatus Giovannoniibacteriota</taxon>
    </lineage>
</organism>
<dbReference type="Proteomes" id="UP000034290">
    <property type="component" value="Unassembled WGS sequence"/>
</dbReference>
<gene>
    <name evidence="1" type="ORF">UY81_C0040G0004</name>
</gene>
<evidence type="ECO:0000313" key="2">
    <source>
        <dbReference type="Proteomes" id="UP000034290"/>
    </source>
</evidence>
<sequence>METLAFSSLPLLLLSGITDFRPLKSLAKASLHGMVSAFVSSFGRGNTLPRGLSQDNWLGPHSDGAIGRATLFSCERSELENQEVPLW</sequence>
<accession>A0A0G1XWZ6</accession>
<dbReference type="EMBL" id="LCRM01000040">
    <property type="protein sequence ID" value="KKW35511.1"/>
    <property type="molecule type" value="Genomic_DNA"/>
</dbReference>
<name>A0A0G1XWZ6_9BACT</name>
<comment type="caution">
    <text evidence="1">The sequence shown here is derived from an EMBL/GenBank/DDBJ whole genome shotgun (WGS) entry which is preliminary data.</text>
</comment>